<gene>
    <name evidence="1" type="ordered locus">PA0682</name>
</gene>
<organism evidence="1 2">
    <name type="scientific">Phytoplasma australiense</name>
    <dbReference type="NCBI Taxonomy" id="59748"/>
    <lineage>
        <taxon>Bacteria</taxon>
        <taxon>Bacillati</taxon>
        <taxon>Mycoplasmatota</taxon>
        <taxon>Mollicutes</taxon>
        <taxon>Acholeplasmatales</taxon>
        <taxon>Acholeplasmataceae</taxon>
        <taxon>Candidatus Phytoplasma</taxon>
        <taxon>16SrXII (Stolbur group)</taxon>
    </lineage>
</organism>
<evidence type="ECO:0000313" key="1">
    <source>
        <dbReference type="EMBL" id="CAM12016.1"/>
    </source>
</evidence>
<proteinExistence type="predicted"/>
<accession>B1VAP3</accession>
<dbReference type="Proteomes" id="UP000008323">
    <property type="component" value="Chromosome"/>
</dbReference>
<sequence>MAKTFPKTYLIGERARVENEKEIAVITRIDFERGFIYLLFKRMREEKYPFPQALEQNIVKPIISKQHRKPLVFNS</sequence>
<dbReference type="KEGG" id="pal:PA0682"/>
<reference evidence="1 2" key="1">
    <citation type="journal article" date="2008" name="J. Bacteriol.">
        <title>Comparative genome analysis of 'Candidatus Phytoplasma australiense' (subgroup tuf-Australia I; rp-A) and 'Ca. Phytoplasma asteris' strains OY-M and AY-WB.</title>
        <authorList>
            <person name="Tran-Nguyen L.T."/>
            <person name="Kube M."/>
            <person name="Schneider B."/>
            <person name="Reinhardt R."/>
            <person name="Gibb K.S."/>
        </authorList>
    </citation>
    <scope>NUCLEOTIDE SEQUENCE [LARGE SCALE GENOMIC DNA]</scope>
</reference>
<dbReference type="EMBL" id="AM422018">
    <property type="protein sequence ID" value="CAM12016.1"/>
    <property type="molecule type" value="Genomic_DNA"/>
</dbReference>
<name>B1VAP3_PHYAS</name>
<dbReference type="STRING" id="59748.PA0682"/>
<protein>
    <submittedName>
        <fullName evidence="1">Uncharacterized protein</fullName>
    </submittedName>
</protein>
<evidence type="ECO:0000313" key="2">
    <source>
        <dbReference type="Proteomes" id="UP000008323"/>
    </source>
</evidence>
<dbReference type="AlphaFoldDB" id="B1VAP3"/>